<dbReference type="Gene3D" id="3.20.20.140">
    <property type="entry name" value="Metal-dependent hydrolases"/>
    <property type="match status" value="1"/>
</dbReference>
<dbReference type="STRING" id="1798540.A3B74_03590"/>
<gene>
    <name evidence="10" type="ORF">A3B74_03590</name>
</gene>
<dbReference type="SMART" id="SM00481">
    <property type="entry name" value="POLIIIAc"/>
    <property type="match status" value="1"/>
</dbReference>
<name>A0A1G2ASH6_9BACT</name>
<keyword evidence="3" id="KW-0548">Nucleotidyltransferase</keyword>
<feature type="domain" description="DNA-directed DNA polymerase X" evidence="9">
    <location>
        <begin position="1"/>
        <end position="315"/>
    </location>
</feature>
<evidence type="ECO:0000313" key="10">
    <source>
        <dbReference type="EMBL" id="OGY78947.1"/>
    </source>
</evidence>
<dbReference type="Pfam" id="PF14716">
    <property type="entry name" value="HHH_8"/>
    <property type="match status" value="1"/>
</dbReference>
<dbReference type="GO" id="GO:0008270">
    <property type="term" value="F:zinc ion binding"/>
    <property type="evidence" value="ECO:0007669"/>
    <property type="project" value="TreeGrafter"/>
</dbReference>
<evidence type="ECO:0000313" key="11">
    <source>
        <dbReference type="Proteomes" id="UP000177165"/>
    </source>
</evidence>
<evidence type="ECO:0000256" key="4">
    <source>
        <dbReference type="ARBA" id="ARBA00022763"/>
    </source>
</evidence>
<dbReference type="Gene3D" id="3.30.210.10">
    <property type="entry name" value="DNA polymerase, thumb domain"/>
    <property type="match status" value="1"/>
</dbReference>
<dbReference type="Gene3D" id="1.10.150.20">
    <property type="entry name" value="5' to 3' exonuclease, C-terminal subdomain"/>
    <property type="match status" value="1"/>
</dbReference>
<dbReference type="CDD" id="cd00141">
    <property type="entry name" value="NT_POLXc"/>
    <property type="match status" value="1"/>
</dbReference>
<dbReference type="CDD" id="cd07436">
    <property type="entry name" value="PHP_PolX"/>
    <property type="match status" value="1"/>
</dbReference>
<dbReference type="Pfam" id="PF14520">
    <property type="entry name" value="HHH_5"/>
    <property type="match status" value="1"/>
</dbReference>
<keyword evidence="4" id="KW-0227">DNA damage</keyword>
<keyword evidence="5" id="KW-0239">DNA-directed DNA polymerase</keyword>
<dbReference type="Gene3D" id="3.30.460.10">
    <property type="entry name" value="Beta Polymerase, domain 2"/>
    <property type="match status" value="1"/>
</dbReference>
<dbReference type="InterPro" id="IPR022311">
    <property type="entry name" value="PolX-like"/>
</dbReference>
<dbReference type="GO" id="GO:0003677">
    <property type="term" value="F:DNA binding"/>
    <property type="evidence" value="ECO:0007669"/>
    <property type="project" value="InterPro"/>
</dbReference>
<dbReference type="EC" id="2.7.7.7" evidence="1"/>
<comment type="catalytic activity">
    <reaction evidence="7">
        <text>DNA(n) + a 2'-deoxyribonucleoside 5'-triphosphate = DNA(n+1) + diphosphate</text>
        <dbReference type="Rhea" id="RHEA:22508"/>
        <dbReference type="Rhea" id="RHEA-COMP:17339"/>
        <dbReference type="Rhea" id="RHEA-COMP:17340"/>
        <dbReference type="ChEBI" id="CHEBI:33019"/>
        <dbReference type="ChEBI" id="CHEBI:61560"/>
        <dbReference type="ChEBI" id="CHEBI:173112"/>
        <dbReference type="EC" id="2.7.7.7"/>
    </reaction>
</comment>
<dbReference type="GO" id="GO:0042578">
    <property type="term" value="F:phosphoric ester hydrolase activity"/>
    <property type="evidence" value="ECO:0007669"/>
    <property type="project" value="TreeGrafter"/>
</dbReference>
<evidence type="ECO:0000256" key="2">
    <source>
        <dbReference type="ARBA" id="ARBA00022679"/>
    </source>
</evidence>
<sequence>MHNSDIAKIFNDIALYLEIEKIPFKPRAYEKAAQTIDDLQEELQDIYTQGKRAALESIPGIGKGLAEKIEELLKTGQLIYYEELQKKMPVNIHELATIEGLGPQHIKILYEKLGVKNLRDLEKAIAAKKISRLPGFGEQSEKNLKQGIEFVKKSHGRFLLGYAMATISSIEQRLKNLAHVQRLTIAGSVRRKKETIGDVDIIAVAKKPKTIMDSFVHMPEVIHVYAHGETKSMIKLKNGLDVDLRVIPEKSYGAALNYFTGSKAHNIALREKAMKKELKLNEYGLFRGKKYIAGRTEEELYTALGMQYIEPEMRENWGEIELALQNKLPKLVPYNALRGDLQVQTDWTDGTASIEAMAKAAVKQGLEYIAITDHTKRLTMTRGLDEKRIQKQWKEIDRVNKRLKGATTVLKGTECDILKDGSLDLPDAILRQLDVVGISVHSHFHLPKSTQTKRIIQAMTHPSVHILFHPTGRLLHRREAYEVDMEAIINAAKKYHVILEINASPERLDLKDEYIRKAMEANIMFSIDSDAHSPTHFTNLAYGIAQARRGWATQKNIINCLSLTELLLELKKKQ</sequence>
<evidence type="ECO:0000256" key="3">
    <source>
        <dbReference type="ARBA" id="ARBA00022695"/>
    </source>
</evidence>
<accession>A0A1G2ASH6</accession>
<dbReference type="InterPro" id="IPR002008">
    <property type="entry name" value="DNA_pol_X_beta-like"/>
</dbReference>
<dbReference type="InterPro" id="IPR016195">
    <property type="entry name" value="Pol/histidinol_Pase-like"/>
</dbReference>
<dbReference type="GO" id="GO:0006281">
    <property type="term" value="P:DNA repair"/>
    <property type="evidence" value="ECO:0007669"/>
    <property type="project" value="UniProtKB-KW"/>
</dbReference>
<evidence type="ECO:0000256" key="7">
    <source>
        <dbReference type="ARBA" id="ARBA00049244"/>
    </source>
</evidence>
<dbReference type="Pfam" id="PF02811">
    <property type="entry name" value="PHP"/>
    <property type="match status" value="1"/>
</dbReference>
<keyword evidence="2" id="KW-0808">Transferase</keyword>
<proteinExistence type="predicted"/>
<dbReference type="NCBIfam" id="NF006375">
    <property type="entry name" value="PRK08609.1"/>
    <property type="match status" value="1"/>
</dbReference>
<reference evidence="10 11" key="1">
    <citation type="journal article" date="2016" name="Nat. Commun.">
        <title>Thousands of microbial genomes shed light on interconnected biogeochemical processes in an aquifer system.</title>
        <authorList>
            <person name="Anantharaman K."/>
            <person name="Brown C.T."/>
            <person name="Hug L.A."/>
            <person name="Sharon I."/>
            <person name="Castelle C.J."/>
            <person name="Probst A.J."/>
            <person name="Thomas B.C."/>
            <person name="Singh A."/>
            <person name="Wilkins M.J."/>
            <person name="Karaoz U."/>
            <person name="Brodie E.L."/>
            <person name="Williams K.H."/>
            <person name="Hubbard S.S."/>
            <person name="Banfield J.F."/>
        </authorList>
    </citation>
    <scope>NUCLEOTIDE SEQUENCE [LARGE SCALE GENOMIC DNA]</scope>
</reference>
<dbReference type="Proteomes" id="UP000177165">
    <property type="component" value="Unassembled WGS sequence"/>
</dbReference>
<comment type="caution">
    <text evidence="10">The sequence shown here is derived from an EMBL/GenBank/DDBJ whole genome shotgun (WGS) entry which is preliminary data.</text>
</comment>
<keyword evidence="6" id="KW-0234">DNA repair</keyword>
<feature type="domain" description="Polymerase/histidinol phosphatase N-terminal" evidence="8">
    <location>
        <begin position="339"/>
        <end position="419"/>
    </location>
</feature>
<dbReference type="GO" id="GO:0003887">
    <property type="term" value="F:DNA-directed DNA polymerase activity"/>
    <property type="evidence" value="ECO:0007669"/>
    <property type="project" value="UniProtKB-KW"/>
</dbReference>
<protein>
    <recommendedName>
        <fullName evidence="1">DNA-directed DNA polymerase</fullName>
        <ecNumber evidence="1">2.7.7.7</ecNumber>
    </recommendedName>
</protein>
<organism evidence="10 11">
    <name type="scientific">Candidatus Kerfeldbacteria bacterium RIFCSPHIGHO2_02_FULL_42_14</name>
    <dbReference type="NCBI Taxonomy" id="1798540"/>
    <lineage>
        <taxon>Bacteria</taxon>
        <taxon>Candidatus Kerfeldiibacteriota</taxon>
    </lineage>
</organism>
<dbReference type="InterPro" id="IPR043519">
    <property type="entry name" value="NT_sf"/>
</dbReference>
<dbReference type="InterPro" id="IPR027421">
    <property type="entry name" value="DNA_pol_lamdba_lyase_dom_sf"/>
</dbReference>
<dbReference type="FunFam" id="3.20.20.140:FF:000047">
    <property type="entry name" value="PHP domain-containing protein"/>
    <property type="match status" value="1"/>
</dbReference>
<evidence type="ECO:0000259" key="9">
    <source>
        <dbReference type="SMART" id="SM00483"/>
    </source>
</evidence>
<dbReference type="Pfam" id="PF14791">
    <property type="entry name" value="DNA_pol_B_thumb"/>
    <property type="match status" value="1"/>
</dbReference>
<dbReference type="SMART" id="SM00483">
    <property type="entry name" value="POLXc"/>
    <property type="match status" value="1"/>
</dbReference>
<dbReference type="PRINTS" id="PR00870">
    <property type="entry name" value="DNAPOLXBETA"/>
</dbReference>
<dbReference type="PIRSF" id="PIRSF005047">
    <property type="entry name" value="UCP005047_YshC"/>
    <property type="match status" value="1"/>
</dbReference>
<evidence type="ECO:0000256" key="6">
    <source>
        <dbReference type="ARBA" id="ARBA00023204"/>
    </source>
</evidence>
<dbReference type="InterPro" id="IPR004013">
    <property type="entry name" value="PHP_dom"/>
</dbReference>
<dbReference type="InterPro" id="IPR047967">
    <property type="entry name" value="PolX_PHP"/>
</dbReference>
<dbReference type="SUPFAM" id="SSF47802">
    <property type="entry name" value="DNA polymerase beta, N-terminal domain-like"/>
    <property type="match status" value="1"/>
</dbReference>
<dbReference type="SUPFAM" id="SSF89550">
    <property type="entry name" value="PHP domain-like"/>
    <property type="match status" value="1"/>
</dbReference>
<dbReference type="EMBL" id="MHKB01000011">
    <property type="protein sequence ID" value="OGY78947.1"/>
    <property type="molecule type" value="Genomic_DNA"/>
</dbReference>
<evidence type="ECO:0000256" key="1">
    <source>
        <dbReference type="ARBA" id="ARBA00012417"/>
    </source>
</evidence>
<dbReference type="PANTHER" id="PTHR36928:SF1">
    <property type="entry name" value="PHOSPHATASE YCDX-RELATED"/>
    <property type="match status" value="1"/>
</dbReference>
<evidence type="ECO:0000256" key="5">
    <source>
        <dbReference type="ARBA" id="ARBA00022932"/>
    </source>
</evidence>
<dbReference type="InterPro" id="IPR002054">
    <property type="entry name" value="DNA-dir_DNA_pol_X"/>
</dbReference>
<dbReference type="InterPro" id="IPR050243">
    <property type="entry name" value="PHP_phosphatase"/>
</dbReference>
<dbReference type="Gene3D" id="1.10.150.110">
    <property type="entry name" value="DNA polymerase beta, N-terminal domain-like"/>
    <property type="match status" value="1"/>
</dbReference>
<dbReference type="PANTHER" id="PTHR36928">
    <property type="entry name" value="PHOSPHATASE YCDX-RELATED"/>
    <property type="match status" value="1"/>
</dbReference>
<dbReference type="GO" id="GO:0005829">
    <property type="term" value="C:cytosol"/>
    <property type="evidence" value="ECO:0007669"/>
    <property type="project" value="TreeGrafter"/>
</dbReference>
<dbReference type="AlphaFoldDB" id="A0A1G2ASH6"/>
<dbReference type="SUPFAM" id="SSF81301">
    <property type="entry name" value="Nucleotidyltransferase"/>
    <property type="match status" value="1"/>
</dbReference>
<dbReference type="InterPro" id="IPR010996">
    <property type="entry name" value="HHH_MUS81"/>
</dbReference>
<dbReference type="InterPro" id="IPR029398">
    <property type="entry name" value="PolB_thumb"/>
</dbReference>
<dbReference type="InterPro" id="IPR003141">
    <property type="entry name" value="Pol/His_phosphatase_N"/>
</dbReference>
<dbReference type="InterPro" id="IPR037160">
    <property type="entry name" value="DNA_Pol_thumb_sf"/>
</dbReference>
<evidence type="ECO:0000259" key="8">
    <source>
        <dbReference type="SMART" id="SM00481"/>
    </source>
</evidence>